<protein>
    <submittedName>
        <fullName evidence="1">PD-(D/E)XK nuclease superfamily protein</fullName>
    </submittedName>
</protein>
<accession>A0A238X2H1</accession>
<dbReference type="Pfam" id="PF14281">
    <property type="entry name" value="PDDEXK_4"/>
    <property type="match status" value="1"/>
</dbReference>
<sequence>MSEIIACLQAVEKTIVRIEHENRLVNRYTARDFTPFRFMPQGEVPTTHLLAFFLNAHEDHGQEHLFQELFIKRLRQEHLVSNRLPVATWTVKAERRHGEYGQLDLLLTATDGSFGICIENKPRDGTKDQPGQLTRYRQLLMQRHGENYLLIYLSRDARPPDPISLTAEDREALTGKGQYLNLTFREFLLGLLDDWYQAVHPESLRTFIRQFRHHVESWLQFESTKPAQLMQAKEVASTIISASQVQTAFDIIDSLAELKTQLLTTLAKKLAECFPEFAVGEHWKDTGFLQAINRKPIIIRRPTTSEVPDKLPWGRYSIGVEFDNGRLFYGIRFDRANLSPTDTTEQDWPEETPNAIAQLLSKEARPWSWWPWWDWVGPENDHSLYPLIANGKLVSELAPRVEELIKALDRHCQVGSADASQ</sequence>
<dbReference type="EMBL" id="FZNS01000003">
    <property type="protein sequence ID" value="SNR52880.1"/>
    <property type="molecule type" value="Genomic_DNA"/>
</dbReference>
<evidence type="ECO:0000313" key="2">
    <source>
        <dbReference type="Proteomes" id="UP000198310"/>
    </source>
</evidence>
<dbReference type="AlphaFoldDB" id="A0A238X2H1"/>
<organism evidence="1 2">
    <name type="scientific">Hymenobacter mucosus</name>
    <dbReference type="NCBI Taxonomy" id="1411120"/>
    <lineage>
        <taxon>Bacteria</taxon>
        <taxon>Pseudomonadati</taxon>
        <taxon>Bacteroidota</taxon>
        <taxon>Cytophagia</taxon>
        <taxon>Cytophagales</taxon>
        <taxon>Hymenobacteraceae</taxon>
        <taxon>Hymenobacter</taxon>
    </lineage>
</organism>
<keyword evidence="2" id="KW-1185">Reference proteome</keyword>
<dbReference type="Proteomes" id="UP000198310">
    <property type="component" value="Unassembled WGS sequence"/>
</dbReference>
<name>A0A238X2H1_9BACT</name>
<dbReference type="InterPro" id="IPR029470">
    <property type="entry name" value="PDDEXK_4"/>
</dbReference>
<proteinExistence type="predicted"/>
<reference evidence="2" key="1">
    <citation type="submission" date="2017-06" db="EMBL/GenBank/DDBJ databases">
        <authorList>
            <person name="Varghese N."/>
            <person name="Submissions S."/>
        </authorList>
    </citation>
    <scope>NUCLEOTIDE SEQUENCE [LARGE SCALE GENOMIC DNA]</scope>
    <source>
        <strain evidence="2">DSM 28041</strain>
    </source>
</reference>
<evidence type="ECO:0000313" key="1">
    <source>
        <dbReference type="EMBL" id="SNR52880.1"/>
    </source>
</evidence>
<dbReference type="RefSeq" id="WP_089332399.1">
    <property type="nucleotide sequence ID" value="NZ_FZNS01000003.1"/>
</dbReference>
<gene>
    <name evidence="1" type="ORF">SAMN06269173_103397</name>
</gene>